<keyword evidence="3" id="KW-0675">Receptor</keyword>
<organism evidence="3 4">
    <name type="scientific">Niabella ginsengisoli</name>
    <dbReference type="NCBI Taxonomy" id="522298"/>
    <lineage>
        <taxon>Bacteria</taxon>
        <taxon>Pseudomonadati</taxon>
        <taxon>Bacteroidota</taxon>
        <taxon>Chitinophagia</taxon>
        <taxon>Chitinophagales</taxon>
        <taxon>Chitinophagaceae</taxon>
        <taxon>Niabella</taxon>
    </lineage>
</organism>
<keyword evidence="1" id="KW-0998">Cell outer membrane</keyword>
<reference evidence="3 4" key="1">
    <citation type="submission" date="2022-02" db="EMBL/GenBank/DDBJ databases">
        <authorList>
            <person name="Min J."/>
        </authorList>
    </citation>
    <scope>NUCLEOTIDE SEQUENCE [LARGE SCALE GENOMIC DNA]</scope>
    <source>
        <strain evidence="3 4">GR10-1</strain>
    </source>
</reference>
<dbReference type="InterPro" id="IPR012910">
    <property type="entry name" value="Plug_dom"/>
</dbReference>
<name>A0ABS9SKZ3_9BACT</name>
<keyword evidence="1" id="KW-1134">Transmembrane beta strand</keyword>
<proteinExistence type="inferred from homology"/>
<accession>A0ABS9SKZ3</accession>
<dbReference type="EMBL" id="JAKWBL010000002">
    <property type="protein sequence ID" value="MCH5598975.1"/>
    <property type="molecule type" value="Genomic_DNA"/>
</dbReference>
<keyword evidence="1" id="KW-0472">Membrane</keyword>
<comment type="caution">
    <text evidence="3">The sequence shown here is derived from an EMBL/GenBank/DDBJ whole genome shotgun (WGS) entry which is preliminary data.</text>
</comment>
<protein>
    <submittedName>
        <fullName evidence="3">TonB-dependent receptor plug domain-containing protein</fullName>
    </submittedName>
</protein>
<dbReference type="PROSITE" id="PS52016">
    <property type="entry name" value="TONB_DEPENDENT_REC_3"/>
    <property type="match status" value="1"/>
</dbReference>
<gene>
    <name evidence="3" type="ORF">MKP09_14205</name>
</gene>
<dbReference type="InterPro" id="IPR023997">
    <property type="entry name" value="TonB-dep_OMP_SusC/RagA_CS"/>
</dbReference>
<evidence type="ECO:0000259" key="2">
    <source>
        <dbReference type="Pfam" id="PF07715"/>
    </source>
</evidence>
<dbReference type="SUPFAM" id="SSF56935">
    <property type="entry name" value="Porins"/>
    <property type="match status" value="1"/>
</dbReference>
<keyword evidence="4" id="KW-1185">Reference proteome</keyword>
<dbReference type="InterPro" id="IPR037066">
    <property type="entry name" value="Plug_dom_sf"/>
</dbReference>
<keyword evidence="1" id="KW-0813">Transport</keyword>
<dbReference type="RefSeq" id="WP_240830636.1">
    <property type="nucleotide sequence ID" value="NZ_JAKWBL010000002.1"/>
</dbReference>
<comment type="subcellular location">
    <subcellularLocation>
        <location evidence="1">Cell outer membrane</location>
        <topology evidence="1">Multi-pass membrane protein</topology>
    </subcellularLocation>
</comment>
<dbReference type="Pfam" id="PF07715">
    <property type="entry name" value="Plug"/>
    <property type="match status" value="1"/>
</dbReference>
<sequence>MITRQSSGRPGQDDAALFIRGRATFNNSDPLVLVDGVERDFRQIEPDDIESVSILKDASATAVFGVRGANGVVLVTTKRGAAGKSKINFNAEYGVTNFNRITKALNAETTSLFQREGTINVGLDPSILSNTSNFPVSEYDNYLYRTQLSPFTHADNDFIETFTKPGSQQKYNISITGGNKVIKYYVSAGYFNQQGMFEADIDKLREKPILKRLIELSPDVDEALRAKEYDASYYFDRITTRSNIDITLSEDLKLGVNMSYLYKKKTGPLLMMVYQAVLKIYDSLLHFIGMHRRLFL</sequence>
<dbReference type="InterPro" id="IPR039426">
    <property type="entry name" value="TonB-dep_rcpt-like"/>
</dbReference>
<evidence type="ECO:0000313" key="3">
    <source>
        <dbReference type="EMBL" id="MCH5598975.1"/>
    </source>
</evidence>
<feature type="domain" description="TonB-dependent receptor plug" evidence="2">
    <location>
        <begin position="7"/>
        <end position="72"/>
    </location>
</feature>
<dbReference type="NCBIfam" id="TIGR04057">
    <property type="entry name" value="SusC_RagA_signa"/>
    <property type="match status" value="1"/>
</dbReference>
<dbReference type="Gene3D" id="2.170.130.10">
    <property type="entry name" value="TonB-dependent receptor, plug domain"/>
    <property type="match status" value="1"/>
</dbReference>
<dbReference type="Proteomes" id="UP001202248">
    <property type="component" value="Unassembled WGS sequence"/>
</dbReference>
<keyword evidence="1" id="KW-0812">Transmembrane</keyword>
<evidence type="ECO:0000313" key="4">
    <source>
        <dbReference type="Proteomes" id="UP001202248"/>
    </source>
</evidence>
<comment type="similarity">
    <text evidence="1">Belongs to the TonB-dependent receptor family.</text>
</comment>
<evidence type="ECO:0000256" key="1">
    <source>
        <dbReference type="PROSITE-ProRule" id="PRU01360"/>
    </source>
</evidence>